<dbReference type="SMART" id="SM00481">
    <property type="entry name" value="POLIIIAc"/>
    <property type="match status" value="1"/>
</dbReference>
<dbReference type="EMBL" id="PFNL01000016">
    <property type="protein sequence ID" value="PIZ48074.1"/>
    <property type="molecule type" value="Genomic_DNA"/>
</dbReference>
<dbReference type="NCBIfam" id="TIGR00594">
    <property type="entry name" value="polc"/>
    <property type="match status" value="1"/>
</dbReference>
<dbReference type="GO" id="GO:0003887">
    <property type="term" value="F:DNA-directed DNA polymerase activity"/>
    <property type="evidence" value="ECO:0007669"/>
    <property type="project" value="UniProtKB-KW"/>
</dbReference>
<dbReference type="InterPro" id="IPR004013">
    <property type="entry name" value="PHP_dom"/>
</dbReference>
<sequence>MSFVHLHNHSEYSLLDGLSSIKDLVGRAKELEMPSVALTDHGSMHGVIKFYVEAKKQGIKPILGMEGYLAPRLLTQKDGALDTGPFHILLLAKNYQGYKNLLHLTTIGHLQGFYYKPRIDKDVLRKHAEGLISSTGCVDGEIPRALRDGNFEKARTLMREYLDIFGKENFFIELQNHQTETHGSLFVMLAKINEGLLLLAKEFDVRIVATNDVHYVHEEDAQAQDALLAIQTKEILGDPNRKLTMLDSPDFFLKSAAQMYDLFPEQPEAIENSLAIADMITDDYNLPMGKMIFPSYAIPGGISPDEYLRNIVYERAHLKFETLSDEVTARIEKELRIVANKGYSPYILIFEDLARYCKQNNILAIARGSAVGSIVHYILNISPLDPLKYNIPFERFLNDERPSPPDIDLDIQDNRRDELIAYTAQRYGEDRVAQICTFGTMEARAAVRDVGRVMGLPYSFCDRVAKIVPPPKQGFHVVLSEVIQQNPEMNELYTTNPEAKRLLDLSVKLQGVSRHAGTHAAGVIVADKPITEYVGLMQDRKSGRIMTQLDMYSLDLNAVDDAVGLLKMDYLGLRNLSTIQEALRLIKENKGVDVDIYALPLDEPQVYEMLQKGDTTGLFQMESSGFRQLNRELKPDRFEDIGVMLALYRPGPMDMIPSYIERKSDPTKVEYAHPVLEKVLANTYGVLIYQEQCMEIASVMAGFSLGRADLLRRAIGKKKKVLMEKEKIAFTQGALSQGYSEKEAEDVFAFIEKFAAYGFNRGHSASYGLIVYQMAYLKAFYPIEFFAALLTGERHNTDKLGMIVSDCKDRGIHIHHPDINKSGVHFTIEKAKDNTESIRYSLSALKNVGDGAIEAIVAERNKNGKFKSFMDFSSRVDPHTVTSKLVESLIYAGTFTSFGSQNALLKVAPEYIEAGKRYQKMQSLGQESLFGSDEVSVSAPNVSMLPEMEQASEAQILEWEKEIFGYYFTKHPQEEHLKKIRDYIVARLGEIDSSMVGGKVVLGGVVTQKNVILTKKDQREMCFLTLQDKTGTIEAIIFPDTYQNGVRQVMQDSIVLIQGQLDEQDDGTYKLLANKVLIPSLST</sequence>
<dbReference type="Gene3D" id="1.10.150.870">
    <property type="match status" value="1"/>
</dbReference>
<dbReference type="Pfam" id="PF02811">
    <property type="entry name" value="PHP"/>
    <property type="match status" value="1"/>
</dbReference>
<comment type="subcellular location">
    <subcellularLocation>
        <location evidence="1">Cytoplasm</location>
    </subcellularLocation>
</comment>
<evidence type="ECO:0000259" key="9">
    <source>
        <dbReference type="SMART" id="SM00481"/>
    </source>
</evidence>
<evidence type="ECO:0000313" key="11">
    <source>
        <dbReference type="Proteomes" id="UP000228920"/>
    </source>
</evidence>
<dbReference type="Pfam" id="PF17657">
    <property type="entry name" value="DNA_pol3_finger"/>
    <property type="match status" value="1"/>
</dbReference>
<keyword evidence="5" id="KW-0548">Nucleotidyltransferase</keyword>
<dbReference type="SUPFAM" id="SSF50249">
    <property type="entry name" value="Nucleic acid-binding proteins"/>
    <property type="match status" value="1"/>
</dbReference>
<accession>A0A2M7TLS3</accession>
<dbReference type="NCBIfam" id="NF004226">
    <property type="entry name" value="PRK05673.1"/>
    <property type="match status" value="1"/>
</dbReference>
<dbReference type="InterPro" id="IPR012340">
    <property type="entry name" value="NA-bd_OB-fold"/>
</dbReference>
<evidence type="ECO:0000256" key="2">
    <source>
        <dbReference type="ARBA" id="ARBA00012417"/>
    </source>
</evidence>
<keyword evidence="4" id="KW-0808">Transferase</keyword>
<protein>
    <recommendedName>
        <fullName evidence="3">DNA polymerase III subunit alpha</fullName>
        <ecNumber evidence="2">2.7.7.7</ecNumber>
    </recommendedName>
</protein>
<dbReference type="Gene3D" id="2.40.50.140">
    <property type="entry name" value="Nucleic acid-binding proteins"/>
    <property type="match status" value="1"/>
</dbReference>
<comment type="catalytic activity">
    <reaction evidence="8">
        <text>DNA(n) + a 2'-deoxyribonucleoside 5'-triphosphate = DNA(n+1) + diphosphate</text>
        <dbReference type="Rhea" id="RHEA:22508"/>
        <dbReference type="Rhea" id="RHEA-COMP:17339"/>
        <dbReference type="Rhea" id="RHEA-COMP:17340"/>
        <dbReference type="ChEBI" id="CHEBI:33019"/>
        <dbReference type="ChEBI" id="CHEBI:61560"/>
        <dbReference type="ChEBI" id="CHEBI:173112"/>
        <dbReference type="EC" id="2.7.7.7"/>
    </reaction>
</comment>
<dbReference type="InterPro" id="IPR016195">
    <property type="entry name" value="Pol/histidinol_Pase-like"/>
</dbReference>
<dbReference type="GO" id="GO:0006260">
    <property type="term" value="P:DNA replication"/>
    <property type="evidence" value="ECO:0007669"/>
    <property type="project" value="UniProtKB-KW"/>
</dbReference>
<evidence type="ECO:0000256" key="4">
    <source>
        <dbReference type="ARBA" id="ARBA00022679"/>
    </source>
</evidence>
<evidence type="ECO:0000256" key="6">
    <source>
        <dbReference type="ARBA" id="ARBA00022705"/>
    </source>
</evidence>
<dbReference type="InterPro" id="IPR040982">
    <property type="entry name" value="DNA_pol3_finger"/>
</dbReference>
<dbReference type="InterPro" id="IPR029460">
    <property type="entry name" value="DNAPol_HHH"/>
</dbReference>
<evidence type="ECO:0000256" key="3">
    <source>
        <dbReference type="ARBA" id="ARBA00019114"/>
    </source>
</evidence>
<gene>
    <name evidence="10" type="ORF">COY32_00610</name>
</gene>
<dbReference type="CDD" id="cd12113">
    <property type="entry name" value="PHP_PolIIIA_DnaE3"/>
    <property type="match status" value="1"/>
</dbReference>
<name>A0A2M7TLS3_UNCKA</name>
<dbReference type="CDD" id="cd04485">
    <property type="entry name" value="DnaE_OBF"/>
    <property type="match status" value="1"/>
</dbReference>
<evidence type="ECO:0000313" key="10">
    <source>
        <dbReference type="EMBL" id="PIZ48074.1"/>
    </source>
</evidence>
<organism evidence="10 11">
    <name type="scientific">candidate division WWE3 bacterium CG_4_10_14_0_2_um_filter_41_14</name>
    <dbReference type="NCBI Taxonomy" id="1975072"/>
    <lineage>
        <taxon>Bacteria</taxon>
        <taxon>Katanobacteria</taxon>
    </lineage>
</organism>
<evidence type="ECO:0000256" key="8">
    <source>
        <dbReference type="ARBA" id="ARBA00049244"/>
    </source>
</evidence>
<reference evidence="11" key="1">
    <citation type="submission" date="2017-09" db="EMBL/GenBank/DDBJ databases">
        <title>Depth-based differentiation of microbial function through sediment-hosted aquifers and enrichment of novel symbionts in the deep terrestrial subsurface.</title>
        <authorList>
            <person name="Probst A.J."/>
            <person name="Ladd B."/>
            <person name="Jarett J.K."/>
            <person name="Geller-Mcgrath D.E."/>
            <person name="Sieber C.M.K."/>
            <person name="Emerson J.B."/>
            <person name="Anantharaman K."/>
            <person name="Thomas B.C."/>
            <person name="Malmstrom R."/>
            <person name="Stieglmeier M."/>
            <person name="Klingl A."/>
            <person name="Woyke T."/>
            <person name="Ryan C.M."/>
            <person name="Banfield J.F."/>
        </authorList>
    </citation>
    <scope>NUCLEOTIDE SEQUENCE [LARGE SCALE GENOMIC DNA]</scope>
</reference>
<dbReference type="InterPro" id="IPR004365">
    <property type="entry name" value="NA-bd_OB_tRNA"/>
</dbReference>
<dbReference type="GO" id="GO:0008408">
    <property type="term" value="F:3'-5' exonuclease activity"/>
    <property type="evidence" value="ECO:0007669"/>
    <property type="project" value="InterPro"/>
</dbReference>
<dbReference type="Gene3D" id="3.20.20.140">
    <property type="entry name" value="Metal-dependent hydrolases"/>
    <property type="match status" value="1"/>
</dbReference>
<dbReference type="Pfam" id="PF07733">
    <property type="entry name" value="DNA_pol3_alpha"/>
    <property type="match status" value="1"/>
</dbReference>
<dbReference type="InterPro" id="IPR011708">
    <property type="entry name" value="DNA_pol3_alpha_NTPase_dom"/>
</dbReference>
<evidence type="ECO:0000256" key="1">
    <source>
        <dbReference type="ARBA" id="ARBA00004496"/>
    </source>
</evidence>
<evidence type="ECO:0000256" key="7">
    <source>
        <dbReference type="ARBA" id="ARBA00022932"/>
    </source>
</evidence>
<dbReference type="SUPFAM" id="SSF160975">
    <property type="entry name" value="AF1531-like"/>
    <property type="match status" value="1"/>
</dbReference>
<dbReference type="Gene3D" id="1.10.10.1600">
    <property type="entry name" value="Bacterial DNA polymerase III alpha subunit, thumb domain"/>
    <property type="match status" value="1"/>
</dbReference>
<dbReference type="InterPro" id="IPR041931">
    <property type="entry name" value="DNA_pol3_alpha_thumb_dom"/>
</dbReference>
<dbReference type="GO" id="GO:0005737">
    <property type="term" value="C:cytoplasm"/>
    <property type="evidence" value="ECO:0007669"/>
    <property type="project" value="UniProtKB-SubCell"/>
</dbReference>
<keyword evidence="7" id="KW-0239">DNA-directed DNA polymerase</keyword>
<dbReference type="AlphaFoldDB" id="A0A2M7TLS3"/>
<evidence type="ECO:0000256" key="5">
    <source>
        <dbReference type="ARBA" id="ARBA00022695"/>
    </source>
</evidence>
<feature type="domain" description="Polymerase/histidinol phosphatase N-terminal" evidence="9">
    <location>
        <begin position="4"/>
        <end position="71"/>
    </location>
</feature>
<dbReference type="SUPFAM" id="SSF89550">
    <property type="entry name" value="PHP domain-like"/>
    <property type="match status" value="1"/>
</dbReference>
<comment type="caution">
    <text evidence="10">The sequence shown here is derived from an EMBL/GenBank/DDBJ whole genome shotgun (WGS) entry which is preliminary data.</text>
</comment>
<dbReference type="PANTHER" id="PTHR32294">
    <property type="entry name" value="DNA POLYMERASE III SUBUNIT ALPHA"/>
    <property type="match status" value="1"/>
</dbReference>
<dbReference type="Pfam" id="PF01336">
    <property type="entry name" value="tRNA_anti-codon"/>
    <property type="match status" value="1"/>
</dbReference>
<dbReference type="EC" id="2.7.7.7" evidence="2"/>
<dbReference type="Proteomes" id="UP000228920">
    <property type="component" value="Unassembled WGS sequence"/>
</dbReference>
<keyword evidence="6" id="KW-0235">DNA replication</keyword>
<dbReference type="Pfam" id="PF14579">
    <property type="entry name" value="HHH_6"/>
    <property type="match status" value="1"/>
</dbReference>
<dbReference type="PANTHER" id="PTHR32294:SF0">
    <property type="entry name" value="DNA POLYMERASE III SUBUNIT ALPHA"/>
    <property type="match status" value="1"/>
</dbReference>
<proteinExistence type="predicted"/>
<dbReference type="InterPro" id="IPR003141">
    <property type="entry name" value="Pol/His_phosphatase_N"/>
</dbReference>
<dbReference type="GO" id="GO:0003676">
    <property type="term" value="F:nucleic acid binding"/>
    <property type="evidence" value="ECO:0007669"/>
    <property type="project" value="InterPro"/>
</dbReference>
<dbReference type="InterPro" id="IPR004805">
    <property type="entry name" value="DnaE2/DnaE/PolC"/>
</dbReference>